<dbReference type="GO" id="GO:0019677">
    <property type="term" value="P:NAD+ catabolic process"/>
    <property type="evidence" value="ECO:0007669"/>
    <property type="project" value="TreeGrafter"/>
</dbReference>
<dbReference type="EC" id="3.6.1.22" evidence="4"/>
<dbReference type="AlphaFoldDB" id="A0A840BNE4"/>
<dbReference type="InterPro" id="IPR000086">
    <property type="entry name" value="NUDIX_hydrolase_dom"/>
</dbReference>
<evidence type="ECO:0000313" key="12">
    <source>
        <dbReference type="Proteomes" id="UP000561045"/>
    </source>
</evidence>
<dbReference type="CDD" id="cd03429">
    <property type="entry name" value="NUDIX_NADH_pyrophosphatase_Nudt13"/>
    <property type="match status" value="1"/>
</dbReference>
<dbReference type="GO" id="GO:0005829">
    <property type="term" value="C:cytosol"/>
    <property type="evidence" value="ECO:0007669"/>
    <property type="project" value="TreeGrafter"/>
</dbReference>
<evidence type="ECO:0000256" key="2">
    <source>
        <dbReference type="ARBA" id="ARBA00001947"/>
    </source>
</evidence>
<evidence type="ECO:0000256" key="9">
    <source>
        <dbReference type="ARBA" id="ARBA00023679"/>
    </source>
</evidence>
<evidence type="ECO:0000256" key="1">
    <source>
        <dbReference type="ARBA" id="ARBA00001946"/>
    </source>
</evidence>
<dbReference type="Pfam" id="PF00293">
    <property type="entry name" value="NUDIX"/>
    <property type="match status" value="1"/>
</dbReference>
<dbReference type="PROSITE" id="PS51462">
    <property type="entry name" value="NUDIX"/>
    <property type="match status" value="1"/>
</dbReference>
<dbReference type="Pfam" id="PF09297">
    <property type="entry name" value="Zn_ribbon_NUD"/>
    <property type="match status" value="1"/>
</dbReference>
<proteinExistence type="inferred from homology"/>
<evidence type="ECO:0000256" key="7">
    <source>
        <dbReference type="ARBA" id="ARBA00022842"/>
    </source>
</evidence>
<comment type="catalytic activity">
    <reaction evidence="9">
        <text>a 5'-end NAD(+)-phospho-ribonucleoside in mRNA + H2O = a 5'-end phospho-adenosine-phospho-ribonucleoside in mRNA + beta-nicotinamide D-ribonucleotide + 2 H(+)</text>
        <dbReference type="Rhea" id="RHEA:60876"/>
        <dbReference type="Rhea" id="RHEA-COMP:15698"/>
        <dbReference type="Rhea" id="RHEA-COMP:15719"/>
        <dbReference type="ChEBI" id="CHEBI:14649"/>
        <dbReference type="ChEBI" id="CHEBI:15377"/>
        <dbReference type="ChEBI" id="CHEBI:15378"/>
        <dbReference type="ChEBI" id="CHEBI:144029"/>
        <dbReference type="ChEBI" id="CHEBI:144051"/>
    </reaction>
    <physiologicalReaction direction="left-to-right" evidence="9">
        <dbReference type="Rhea" id="RHEA:60877"/>
    </physiologicalReaction>
</comment>
<evidence type="ECO:0000256" key="6">
    <source>
        <dbReference type="ARBA" id="ARBA00022801"/>
    </source>
</evidence>
<dbReference type="NCBIfam" id="NF001299">
    <property type="entry name" value="PRK00241.1"/>
    <property type="match status" value="1"/>
</dbReference>
<comment type="cofactor">
    <cofactor evidence="1">
        <name>Mg(2+)</name>
        <dbReference type="ChEBI" id="CHEBI:18420"/>
    </cofactor>
</comment>
<evidence type="ECO:0000256" key="8">
    <source>
        <dbReference type="ARBA" id="ARBA00023027"/>
    </source>
</evidence>
<dbReference type="GO" id="GO:0035529">
    <property type="term" value="F:NADH pyrophosphatase activity"/>
    <property type="evidence" value="ECO:0007669"/>
    <property type="project" value="TreeGrafter"/>
</dbReference>
<organism evidence="11 12">
    <name type="scientific">Niveibacterium umoris</name>
    <dbReference type="NCBI Taxonomy" id="1193620"/>
    <lineage>
        <taxon>Bacteria</taxon>
        <taxon>Pseudomonadati</taxon>
        <taxon>Pseudomonadota</taxon>
        <taxon>Betaproteobacteria</taxon>
        <taxon>Rhodocyclales</taxon>
        <taxon>Rhodocyclaceae</taxon>
        <taxon>Niveibacterium</taxon>
    </lineage>
</organism>
<comment type="caution">
    <text evidence="11">The sequence shown here is derived from an EMBL/GenBank/DDBJ whole genome shotgun (WGS) entry which is preliminary data.</text>
</comment>
<keyword evidence="8" id="KW-0520">NAD</keyword>
<dbReference type="PANTHER" id="PTHR42904:SF6">
    <property type="entry name" value="NAD-CAPPED RNA HYDROLASE NUDT12"/>
    <property type="match status" value="1"/>
</dbReference>
<evidence type="ECO:0000313" key="11">
    <source>
        <dbReference type="EMBL" id="MBB4014094.1"/>
    </source>
</evidence>
<name>A0A840BNE4_9RHOO</name>
<gene>
    <name evidence="11" type="ORF">GGR36_003440</name>
</gene>
<evidence type="ECO:0000256" key="3">
    <source>
        <dbReference type="ARBA" id="ARBA00009595"/>
    </source>
</evidence>
<dbReference type="Gene3D" id="3.90.79.20">
    <property type="match status" value="1"/>
</dbReference>
<dbReference type="InterPro" id="IPR020084">
    <property type="entry name" value="NUDIX_hydrolase_CS"/>
</dbReference>
<dbReference type="SUPFAM" id="SSF55811">
    <property type="entry name" value="Nudix"/>
    <property type="match status" value="2"/>
</dbReference>
<sequence length="297" mass="32274">MLLPADFEPLWSCDRAPLPEDLWFVFQDSALLVQEASPACVLPDGAVLRASGVVTTECRCVGKLGAAYCWVASIADRELPVGLVAEPVRRLFNRLPDDLLAIAGRAQQILEFDRTHRYCGACAAEMRAHDGGRARACPACGHSAYPRIAPAMMVLVKRDGPGGRELLLAHGAKFPGTMYSALAGFVEPSESLEACIRRETREEVGVEVCNLRYFGSQGWPFPHSLMVAFVADWAGGEIACQPDEIVDAQWFALDALPQLPHRLSIARRLINAVVGECDPQHPVLTDNMAFPQPPASA</sequence>
<evidence type="ECO:0000256" key="5">
    <source>
        <dbReference type="ARBA" id="ARBA00022723"/>
    </source>
</evidence>
<evidence type="ECO:0000259" key="10">
    <source>
        <dbReference type="PROSITE" id="PS51462"/>
    </source>
</evidence>
<protein>
    <recommendedName>
        <fullName evidence="4">NAD(+) diphosphatase</fullName>
        <ecNumber evidence="4">3.6.1.22</ecNumber>
    </recommendedName>
</protein>
<dbReference type="Pfam" id="PF09296">
    <property type="entry name" value="NUDIX-like"/>
    <property type="match status" value="1"/>
</dbReference>
<dbReference type="GO" id="GO:0006742">
    <property type="term" value="P:NADP+ catabolic process"/>
    <property type="evidence" value="ECO:0007669"/>
    <property type="project" value="TreeGrafter"/>
</dbReference>
<dbReference type="GO" id="GO:0046872">
    <property type="term" value="F:metal ion binding"/>
    <property type="evidence" value="ECO:0007669"/>
    <property type="project" value="UniProtKB-KW"/>
</dbReference>
<dbReference type="InterPro" id="IPR015376">
    <property type="entry name" value="Znr_NADH_PPase"/>
</dbReference>
<accession>A0A840BNE4</accession>
<comment type="similarity">
    <text evidence="3">Belongs to the Nudix hydrolase family. NudC subfamily.</text>
</comment>
<comment type="cofactor">
    <cofactor evidence="2">
        <name>Zn(2+)</name>
        <dbReference type="ChEBI" id="CHEBI:29105"/>
    </cofactor>
</comment>
<reference evidence="11 12" key="1">
    <citation type="submission" date="2020-08" db="EMBL/GenBank/DDBJ databases">
        <title>Genomic Encyclopedia of Type Strains, Phase IV (KMG-IV): sequencing the most valuable type-strain genomes for metagenomic binning, comparative biology and taxonomic classification.</title>
        <authorList>
            <person name="Goeker M."/>
        </authorList>
    </citation>
    <scope>NUCLEOTIDE SEQUENCE [LARGE SCALE GENOMIC DNA]</scope>
    <source>
        <strain evidence="11 12">DSM 106739</strain>
    </source>
</reference>
<keyword evidence="12" id="KW-1185">Reference proteome</keyword>
<feature type="domain" description="Nudix hydrolase" evidence="10">
    <location>
        <begin position="146"/>
        <end position="273"/>
    </location>
</feature>
<dbReference type="InterPro" id="IPR015375">
    <property type="entry name" value="NADH_PPase-like_N"/>
</dbReference>
<keyword evidence="5" id="KW-0479">Metal-binding</keyword>
<dbReference type="PANTHER" id="PTHR42904">
    <property type="entry name" value="NUDIX HYDROLASE, NUDC SUBFAMILY"/>
    <property type="match status" value="1"/>
</dbReference>
<dbReference type="PROSITE" id="PS00893">
    <property type="entry name" value="NUDIX_BOX"/>
    <property type="match status" value="1"/>
</dbReference>
<dbReference type="InterPro" id="IPR050241">
    <property type="entry name" value="NAD-cap_RNA_hydrolase_NudC"/>
</dbReference>
<dbReference type="Proteomes" id="UP000561045">
    <property type="component" value="Unassembled WGS sequence"/>
</dbReference>
<keyword evidence="6 11" id="KW-0378">Hydrolase</keyword>
<dbReference type="Gene3D" id="3.90.79.10">
    <property type="entry name" value="Nucleoside Triphosphate Pyrophosphohydrolase"/>
    <property type="match status" value="1"/>
</dbReference>
<keyword evidence="7" id="KW-0460">Magnesium</keyword>
<dbReference type="InterPro" id="IPR015797">
    <property type="entry name" value="NUDIX_hydrolase-like_dom_sf"/>
</dbReference>
<dbReference type="EMBL" id="JACIET010000002">
    <property type="protein sequence ID" value="MBB4014094.1"/>
    <property type="molecule type" value="Genomic_DNA"/>
</dbReference>
<dbReference type="InterPro" id="IPR049734">
    <property type="entry name" value="NudC-like_C"/>
</dbReference>
<evidence type="ECO:0000256" key="4">
    <source>
        <dbReference type="ARBA" id="ARBA00012381"/>
    </source>
</evidence>
<dbReference type="RefSeq" id="WP_183635986.1">
    <property type="nucleotide sequence ID" value="NZ_BAABLE010000005.1"/>
</dbReference>